<dbReference type="AlphaFoldDB" id="A0AAU8MQF1"/>
<proteinExistence type="predicted"/>
<evidence type="ECO:0000256" key="1">
    <source>
        <dbReference type="SAM" id="SignalP"/>
    </source>
</evidence>
<dbReference type="InterPro" id="IPR006530">
    <property type="entry name" value="YD"/>
</dbReference>
<name>A0AAU8MQF1_9GAMM</name>
<reference evidence="2" key="1">
    <citation type="submission" date="2024-06" db="EMBL/GenBank/DDBJ databases">
        <authorList>
            <person name="Li S."/>
        </authorList>
    </citation>
    <scope>NUCLEOTIDE SEQUENCE</scope>
    <source>
        <strain evidence="2">SR10</strain>
    </source>
</reference>
<sequence length="945" mass="102985">MTSTLRLSAAVAAALAFGLAGAGGARAEISSPTVIEDYDGLTKGVAVTALTADGMFGDSTSLFDGATTFTATDVALKTNSALTVSIGRKLSNAGLSLNTWANTDPDKAVFGRYWVLDIPHIHGVFDRRTGWVVRDREYQGPDFPDSWRGSTQRCSVADYTPPTVPDNVSSGPTKTPSYGPTDYWAGNTINIPGAGEELVQTLSGAHLRPSDGLAYYGGTKSNWKVSCLPSIRNGAGEGFLAVLPNGHRYTFDWMVVRKSKRIIGIPTDTTGSVGIDRDEIFLYATRVEDGLGNWLSYEYDPANPHRLLSIRSNDGVEARLGYNAAGKIETISSAGRTWTYEYSKYGSNPDANYLLAATVLPDGGRWGYQYSDQFEIVNANVKNVWQQCWPNVGTMSSDKQPGPAETSFLTVSHPSGAVGEFKFRKLMHGTNRTVGSCITRQEASWLSVRLVGAPMAYTVESLYSKTVTGPGIAPLNWNYRYKPSWSWQADCQVPGTCYVPSETTVVNPDGSVNAYKFNNDYKSNVGELIEASIKDAGGRVLRTLTNAYVESAEGQPFPAANANIPASNSISGSKGYLANRPLKTRQIVQDGVTFVTENQIFDSLARVLRSTGYNTLGYSRNEGTEYYDHAGKWILGQVSATSVNGVETARAEFDPATALPVRAFAFGNLKRTFGYRADGNVETVKDGNGQITVYADWKRGVPQSIRRPATPESPAGATESAVIDDRGWATSTTDENGFTSQYSYDGMGRLAGVVYPQGDTVDWHPVTQEFVRVAAPEYGLEGNHWRRVSVSGNRRSDTYYDAFLRPVLEMEFDLGDASRNTQKQVFTRYDNMGRVAFKSLPTRHVGDFRQSMPGTSYAYDALGRQTAVVQDSELGPLTTSTEYLSGFRRKVTNPRGLATTETFQVFGEPGYDAPAVIDAPESVRTQIMRDAYGKPLEIQRTSVAQ</sequence>
<dbReference type="InterPro" id="IPR031325">
    <property type="entry name" value="RHS_repeat"/>
</dbReference>
<accession>A0AAU8MQF1</accession>
<dbReference type="Pfam" id="PF05593">
    <property type="entry name" value="RHS_repeat"/>
    <property type="match status" value="1"/>
</dbReference>
<feature type="signal peptide" evidence="1">
    <location>
        <begin position="1"/>
        <end position="22"/>
    </location>
</feature>
<protein>
    <submittedName>
        <fullName evidence="2">RHS repeat domain-containing protein</fullName>
    </submittedName>
</protein>
<organism evidence="2">
    <name type="scientific">Lysobacter firmicutimachus</name>
    <dbReference type="NCBI Taxonomy" id="1792846"/>
    <lineage>
        <taxon>Bacteria</taxon>
        <taxon>Pseudomonadati</taxon>
        <taxon>Pseudomonadota</taxon>
        <taxon>Gammaproteobacteria</taxon>
        <taxon>Lysobacterales</taxon>
        <taxon>Lysobacteraceae</taxon>
        <taxon>Lysobacter</taxon>
    </lineage>
</organism>
<dbReference type="InterPro" id="IPR050708">
    <property type="entry name" value="T6SS_VgrG/RHS"/>
</dbReference>
<dbReference type="PANTHER" id="PTHR32305">
    <property type="match status" value="1"/>
</dbReference>
<dbReference type="NCBIfam" id="TIGR01643">
    <property type="entry name" value="YD_repeat_2x"/>
    <property type="match status" value="1"/>
</dbReference>
<keyword evidence="1" id="KW-0732">Signal</keyword>
<dbReference type="Gene3D" id="2.180.10.10">
    <property type="entry name" value="RHS repeat-associated core"/>
    <property type="match status" value="2"/>
</dbReference>
<evidence type="ECO:0000313" key="2">
    <source>
        <dbReference type="EMBL" id="XCO73454.1"/>
    </source>
</evidence>
<gene>
    <name evidence="2" type="ORF">ABU614_13720</name>
</gene>
<dbReference type="EMBL" id="CP159925">
    <property type="protein sequence ID" value="XCO73454.1"/>
    <property type="molecule type" value="Genomic_DNA"/>
</dbReference>
<dbReference type="PANTHER" id="PTHR32305:SF15">
    <property type="entry name" value="PROTEIN RHSA-RELATED"/>
    <property type="match status" value="1"/>
</dbReference>
<feature type="chain" id="PRO_5043583049" evidence="1">
    <location>
        <begin position="23"/>
        <end position="945"/>
    </location>
</feature>
<dbReference type="RefSeq" id="WP_363796439.1">
    <property type="nucleotide sequence ID" value="NZ_CP159925.1"/>
</dbReference>